<gene>
    <name evidence="2" type="ORF">EVAR_5076_1</name>
</gene>
<dbReference type="EMBL" id="BGZK01000019">
    <property type="protein sequence ID" value="GBP05749.1"/>
    <property type="molecule type" value="Genomic_DNA"/>
</dbReference>
<name>A0A4C1SUA0_EUMVA</name>
<dbReference type="InterPro" id="IPR032135">
    <property type="entry name" value="DUF4817"/>
</dbReference>
<feature type="domain" description="DUF4817" evidence="1">
    <location>
        <begin position="7"/>
        <end position="45"/>
    </location>
</feature>
<sequence>MAPFSGREYGEMIMCYVEPRGNAREGLRIYVERYPDRRHPSDSRITYAYQRVLENRPIVPNRESAGKPVRSETQERVLDLVRQNPRLGTRTAARLLRRNHGARV</sequence>
<evidence type="ECO:0000259" key="1">
    <source>
        <dbReference type="Pfam" id="PF16087"/>
    </source>
</evidence>
<dbReference type="Pfam" id="PF16087">
    <property type="entry name" value="DUF4817"/>
    <property type="match status" value="1"/>
</dbReference>
<dbReference type="AlphaFoldDB" id="A0A4C1SUA0"/>
<dbReference type="OrthoDB" id="9971063at2759"/>
<proteinExistence type="predicted"/>
<evidence type="ECO:0000313" key="2">
    <source>
        <dbReference type="EMBL" id="GBP05749.1"/>
    </source>
</evidence>
<accession>A0A4C1SUA0</accession>
<dbReference type="Proteomes" id="UP000299102">
    <property type="component" value="Unassembled WGS sequence"/>
</dbReference>
<protein>
    <recommendedName>
        <fullName evidence="1">DUF4817 domain-containing protein</fullName>
    </recommendedName>
</protein>
<reference evidence="2 3" key="1">
    <citation type="journal article" date="2019" name="Commun. Biol.">
        <title>The bagworm genome reveals a unique fibroin gene that provides high tensile strength.</title>
        <authorList>
            <person name="Kono N."/>
            <person name="Nakamura H."/>
            <person name="Ohtoshi R."/>
            <person name="Tomita M."/>
            <person name="Numata K."/>
            <person name="Arakawa K."/>
        </authorList>
    </citation>
    <scope>NUCLEOTIDE SEQUENCE [LARGE SCALE GENOMIC DNA]</scope>
</reference>
<evidence type="ECO:0000313" key="3">
    <source>
        <dbReference type="Proteomes" id="UP000299102"/>
    </source>
</evidence>
<organism evidence="2 3">
    <name type="scientific">Eumeta variegata</name>
    <name type="common">Bagworm moth</name>
    <name type="synonym">Eumeta japonica</name>
    <dbReference type="NCBI Taxonomy" id="151549"/>
    <lineage>
        <taxon>Eukaryota</taxon>
        <taxon>Metazoa</taxon>
        <taxon>Ecdysozoa</taxon>
        <taxon>Arthropoda</taxon>
        <taxon>Hexapoda</taxon>
        <taxon>Insecta</taxon>
        <taxon>Pterygota</taxon>
        <taxon>Neoptera</taxon>
        <taxon>Endopterygota</taxon>
        <taxon>Lepidoptera</taxon>
        <taxon>Glossata</taxon>
        <taxon>Ditrysia</taxon>
        <taxon>Tineoidea</taxon>
        <taxon>Psychidae</taxon>
        <taxon>Oiketicinae</taxon>
        <taxon>Eumeta</taxon>
    </lineage>
</organism>
<comment type="caution">
    <text evidence="2">The sequence shown here is derived from an EMBL/GenBank/DDBJ whole genome shotgun (WGS) entry which is preliminary data.</text>
</comment>
<keyword evidence="3" id="KW-1185">Reference proteome</keyword>